<dbReference type="EMBL" id="JARKIF010000008">
    <property type="protein sequence ID" value="KAJ7633147.1"/>
    <property type="molecule type" value="Genomic_DNA"/>
</dbReference>
<keyword evidence="2" id="KW-1185">Reference proteome</keyword>
<comment type="caution">
    <text evidence="1">The sequence shown here is derived from an EMBL/GenBank/DDBJ whole genome shotgun (WGS) entry which is preliminary data.</text>
</comment>
<gene>
    <name evidence="1" type="ORF">FB45DRAFT_1058119</name>
</gene>
<sequence length="341" mass="37872">MASSFDWESTPAAARARLEQLDIEIAKLQRLMDPLLAEHERCQQALADYKYPVLTLPAEITSESPSFLLQICRQWRDVALTTPALWSTVALTVDSVDHIRQRRLLHAWLQRSGNCPLSIELASSVGLAGESDEDEETQILIEFVDSLACYATRWQDMEIILPCEGLRRITGSMPLLRSVNIGPFDWEERPETPFQSINDNTALVTNHDPHCGGSLLHEAVEVLRQTTTLEHCTLTIYDGDPSAAFLIPSLPLRSLTLSYVDAPSESAAARVPQLLAALNLPLLETLAVHELYLGLDPIAALSRVCPDRYPRQIEIFSAHTPREIYAAAFPLASLSVHESSV</sequence>
<reference evidence="1" key="1">
    <citation type="submission" date="2023-03" db="EMBL/GenBank/DDBJ databases">
        <title>Massive genome expansion in bonnet fungi (Mycena s.s.) driven by repeated elements and novel gene families across ecological guilds.</title>
        <authorList>
            <consortium name="Lawrence Berkeley National Laboratory"/>
            <person name="Harder C.B."/>
            <person name="Miyauchi S."/>
            <person name="Viragh M."/>
            <person name="Kuo A."/>
            <person name="Thoen E."/>
            <person name="Andreopoulos B."/>
            <person name="Lu D."/>
            <person name="Skrede I."/>
            <person name="Drula E."/>
            <person name="Henrissat B."/>
            <person name="Morin E."/>
            <person name="Kohler A."/>
            <person name="Barry K."/>
            <person name="LaButti K."/>
            <person name="Morin E."/>
            <person name="Salamov A."/>
            <person name="Lipzen A."/>
            <person name="Mereny Z."/>
            <person name="Hegedus B."/>
            <person name="Baldrian P."/>
            <person name="Stursova M."/>
            <person name="Weitz H."/>
            <person name="Taylor A."/>
            <person name="Grigoriev I.V."/>
            <person name="Nagy L.G."/>
            <person name="Martin F."/>
            <person name="Kauserud H."/>
        </authorList>
    </citation>
    <scope>NUCLEOTIDE SEQUENCE</scope>
    <source>
        <strain evidence="1">9284</strain>
    </source>
</reference>
<evidence type="ECO:0000313" key="2">
    <source>
        <dbReference type="Proteomes" id="UP001221142"/>
    </source>
</evidence>
<protein>
    <recommendedName>
        <fullName evidence="3">F-box domain-containing protein</fullName>
    </recommendedName>
</protein>
<proteinExistence type="predicted"/>
<organism evidence="1 2">
    <name type="scientific">Roridomyces roridus</name>
    <dbReference type="NCBI Taxonomy" id="1738132"/>
    <lineage>
        <taxon>Eukaryota</taxon>
        <taxon>Fungi</taxon>
        <taxon>Dikarya</taxon>
        <taxon>Basidiomycota</taxon>
        <taxon>Agaricomycotina</taxon>
        <taxon>Agaricomycetes</taxon>
        <taxon>Agaricomycetidae</taxon>
        <taxon>Agaricales</taxon>
        <taxon>Marasmiineae</taxon>
        <taxon>Mycenaceae</taxon>
        <taxon>Roridomyces</taxon>
    </lineage>
</organism>
<evidence type="ECO:0000313" key="1">
    <source>
        <dbReference type="EMBL" id="KAJ7633147.1"/>
    </source>
</evidence>
<dbReference type="Proteomes" id="UP001221142">
    <property type="component" value="Unassembled WGS sequence"/>
</dbReference>
<dbReference type="AlphaFoldDB" id="A0AAD7BXU4"/>
<accession>A0AAD7BXU4</accession>
<evidence type="ECO:0008006" key="3">
    <source>
        <dbReference type="Google" id="ProtNLM"/>
    </source>
</evidence>
<name>A0AAD7BXU4_9AGAR</name>